<keyword evidence="3" id="KW-1185">Reference proteome</keyword>
<dbReference type="GO" id="GO:0016787">
    <property type="term" value="F:hydrolase activity"/>
    <property type="evidence" value="ECO:0007669"/>
    <property type="project" value="UniProtKB-KW"/>
</dbReference>
<keyword evidence="2" id="KW-0378">Hydrolase</keyword>
<dbReference type="InterPro" id="IPR051049">
    <property type="entry name" value="Dienelactone_hydrolase-like"/>
</dbReference>
<dbReference type="SUPFAM" id="SSF53474">
    <property type="entry name" value="alpha/beta-Hydrolases"/>
    <property type="match status" value="1"/>
</dbReference>
<evidence type="ECO:0000313" key="3">
    <source>
        <dbReference type="Proteomes" id="UP000011863"/>
    </source>
</evidence>
<dbReference type="Proteomes" id="UP000011863">
    <property type="component" value="Chromosome"/>
</dbReference>
<reference evidence="2 3" key="1">
    <citation type="journal article" date="2013" name="Int. J. Syst. Evol. Microbiol.">
        <title>Ilumatobacter nonamiense sp. nov. and Ilumatobacter coccineum sp. nov., isolated from seashore sand.</title>
        <authorList>
            <person name="Matsumoto A."/>
            <person name="Kasai H."/>
            <person name="Matsuo Y."/>
            <person name="Shizuri Y."/>
            <person name="Ichikawa N."/>
            <person name="Fujita N."/>
            <person name="Omura S."/>
            <person name="Takahashi Y."/>
        </authorList>
    </citation>
    <scope>NUCLEOTIDE SEQUENCE [LARGE SCALE GENOMIC DNA]</scope>
    <source>
        <strain evidence="3">NBRC 103263 / KCTC 29153 / YM16-304</strain>
    </source>
</reference>
<gene>
    <name evidence="2" type="ORF">YM304_16780</name>
</gene>
<evidence type="ECO:0000259" key="1">
    <source>
        <dbReference type="Pfam" id="PF01738"/>
    </source>
</evidence>
<dbReference type="InterPro" id="IPR002925">
    <property type="entry name" value="Dienelactn_hydro"/>
</dbReference>
<evidence type="ECO:0000313" key="2">
    <source>
        <dbReference type="EMBL" id="BAN01992.1"/>
    </source>
</evidence>
<feature type="domain" description="Dienelactone hydrolase" evidence="1">
    <location>
        <begin position="18"/>
        <end position="242"/>
    </location>
</feature>
<dbReference type="Pfam" id="PF01738">
    <property type="entry name" value="DLH"/>
    <property type="match status" value="1"/>
</dbReference>
<accession>A0A6C7E7F1</accession>
<proteinExistence type="predicted"/>
<dbReference type="Gene3D" id="3.40.50.1820">
    <property type="entry name" value="alpha/beta hydrolase"/>
    <property type="match status" value="1"/>
</dbReference>
<name>A0A6C7E7F1_ILUCY</name>
<sequence>MDLNESILDVATDDGTMAVLVKEPAAGGPFPTVVIFHDAPAIREALHEFMRKLAADGFRVVTPDLYHRSGRMIGFEPADVVADPSLRNRMWELIASLDDVGIQSDLDDTLDALDLPADAKLGTIGFCLGARAVFRTLERLPERFAAGSMFHPSFLADTEPDSPHRSAAQLQQPLFIGIGTADKVQSIEMHQPFFDAVEPLDNVEVEIFDGADHGFTWPGYATYHQEASDRTYEKTLEIFRRTLTAG</sequence>
<dbReference type="OrthoDB" id="9787933at2"/>
<organism evidence="2 3">
    <name type="scientific">Ilumatobacter coccineus (strain NBRC 103263 / KCTC 29153 / YM16-304)</name>
    <dbReference type="NCBI Taxonomy" id="1313172"/>
    <lineage>
        <taxon>Bacteria</taxon>
        <taxon>Bacillati</taxon>
        <taxon>Actinomycetota</taxon>
        <taxon>Acidimicrobiia</taxon>
        <taxon>Acidimicrobiales</taxon>
        <taxon>Ilumatobacteraceae</taxon>
        <taxon>Ilumatobacter</taxon>
    </lineage>
</organism>
<dbReference type="EMBL" id="AP012057">
    <property type="protein sequence ID" value="BAN01992.1"/>
    <property type="molecule type" value="Genomic_DNA"/>
</dbReference>
<protein>
    <submittedName>
        <fullName evidence="2">Putative hydrolase</fullName>
    </submittedName>
</protein>
<dbReference type="PANTHER" id="PTHR46623">
    <property type="entry name" value="CARBOXYMETHYLENEBUTENOLIDASE-RELATED"/>
    <property type="match status" value="1"/>
</dbReference>
<dbReference type="KEGG" id="aym:YM304_16780"/>
<dbReference type="AlphaFoldDB" id="A0A6C7E7F1"/>
<dbReference type="InterPro" id="IPR029058">
    <property type="entry name" value="AB_hydrolase_fold"/>
</dbReference>